<evidence type="ECO:0000313" key="5">
    <source>
        <dbReference type="Proteomes" id="UP000053268"/>
    </source>
</evidence>
<dbReference type="PANTHER" id="PTHR10380">
    <property type="entry name" value="CUTICLE PROTEIN"/>
    <property type="match status" value="1"/>
</dbReference>
<gene>
    <name evidence="4" type="ORF">RR46_11036</name>
</gene>
<dbReference type="Proteomes" id="UP000053268">
    <property type="component" value="Unassembled WGS sequence"/>
</dbReference>
<dbReference type="GO" id="GO:0062129">
    <property type="term" value="C:chitin-based extracellular matrix"/>
    <property type="evidence" value="ECO:0007669"/>
    <property type="project" value="TreeGrafter"/>
</dbReference>
<dbReference type="PANTHER" id="PTHR10380:SF173">
    <property type="entry name" value="CUTICULAR PROTEIN 47EF, ISOFORM C-RELATED"/>
    <property type="match status" value="1"/>
</dbReference>
<keyword evidence="2" id="KW-0732">Signal</keyword>
<protein>
    <submittedName>
        <fullName evidence="4">Endocuticle structural glycoprotein SgAbd-5</fullName>
    </submittedName>
</protein>
<organism evidence="4 5">
    <name type="scientific">Papilio xuthus</name>
    <name type="common">Asian swallowtail butterfly</name>
    <dbReference type="NCBI Taxonomy" id="66420"/>
    <lineage>
        <taxon>Eukaryota</taxon>
        <taxon>Metazoa</taxon>
        <taxon>Ecdysozoa</taxon>
        <taxon>Arthropoda</taxon>
        <taxon>Hexapoda</taxon>
        <taxon>Insecta</taxon>
        <taxon>Pterygota</taxon>
        <taxon>Neoptera</taxon>
        <taxon>Endopterygota</taxon>
        <taxon>Lepidoptera</taxon>
        <taxon>Glossata</taxon>
        <taxon>Ditrysia</taxon>
        <taxon>Papilionoidea</taxon>
        <taxon>Papilionidae</taxon>
        <taxon>Papilioninae</taxon>
        <taxon>Papilio</taxon>
    </lineage>
</organism>
<reference evidence="4 5" key="1">
    <citation type="journal article" date="2015" name="Nat. Commun.">
        <title>Outbred genome sequencing and CRISPR/Cas9 gene editing in butterflies.</title>
        <authorList>
            <person name="Li X."/>
            <person name="Fan D."/>
            <person name="Zhang W."/>
            <person name="Liu G."/>
            <person name="Zhang L."/>
            <person name="Zhao L."/>
            <person name="Fang X."/>
            <person name="Chen L."/>
            <person name="Dong Y."/>
            <person name="Chen Y."/>
            <person name="Ding Y."/>
            <person name="Zhao R."/>
            <person name="Feng M."/>
            <person name="Zhu Y."/>
            <person name="Feng Y."/>
            <person name="Jiang X."/>
            <person name="Zhu D."/>
            <person name="Xiang H."/>
            <person name="Feng X."/>
            <person name="Li S."/>
            <person name="Wang J."/>
            <person name="Zhang G."/>
            <person name="Kronforst M.R."/>
            <person name="Wang W."/>
        </authorList>
    </citation>
    <scope>NUCLEOTIDE SEQUENCE [LARGE SCALE GENOMIC DNA]</scope>
    <source>
        <strain evidence="4">Ya'a_city_454_Px</strain>
        <tissue evidence="4">Whole body</tissue>
    </source>
</reference>
<evidence type="ECO:0000256" key="2">
    <source>
        <dbReference type="ARBA" id="ARBA00022729"/>
    </source>
</evidence>
<keyword evidence="1 3" id="KW-0193">Cuticle</keyword>
<evidence type="ECO:0000313" key="4">
    <source>
        <dbReference type="EMBL" id="KPI97915.1"/>
    </source>
</evidence>
<dbReference type="GO" id="GO:0008010">
    <property type="term" value="F:structural constituent of chitin-based larval cuticle"/>
    <property type="evidence" value="ECO:0007669"/>
    <property type="project" value="TreeGrafter"/>
</dbReference>
<dbReference type="InterPro" id="IPR000618">
    <property type="entry name" value="Insect_cuticle"/>
</dbReference>
<dbReference type="PROSITE" id="PS51155">
    <property type="entry name" value="CHIT_BIND_RR_2"/>
    <property type="match status" value="3"/>
</dbReference>
<accession>A0A194Q3C9</accession>
<dbReference type="STRING" id="66420.A0A194Q3C9"/>
<dbReference type="Pfam" id="PF00379">
    <property type="entry name" value="Chitin_bind_4"/>
    <property type="match status" value="3"/>
</dbReference>
<name>A0A194Q3C9_PAPXU</name>
<sequence>MGPAVYNRRLDHVTSAPSFASFKNNLKMYRVVLLVTLLILSIEATYPSDTEAKIVEYKNDNDGLGNYFFRYITSNGITRQESARLINSGQPDEHIAVEGFYSYKDVDGVLQTVYYKADTNGYKTSTTSRPRIDDVFLEPIPGVPDSVVAFETSNGILREETGRRINIGQMDEHVVVQGFYSYNDTEGVLHSVHYKADTNGFVIVDPIAGGVFIGRICFVAVLLATVESMPSAIDEPKQIIKYAYSNNGLGTYSFEFVTSDGTYRKEEAGIINEAGKNILTIRGEYGYQDPSGQHHSVRYIADANGFKPEIHNDDTRFNDRRII</sequence>
<dbReference type="AlphaFoldDB" id="A0A194Q3C9"/>
<keyword evidence="5" id="KW-1185">Reference proteome</keyword>
<evidence type="ECO:0000256" key="1">
    <source>
        <dbReference type="ARBA" id="ARBA00022460"/>
    </source>
</evidence>
<dbReference type="EMBL" id="KQ459586">
    <property type="protein sequence ID" value="KPI97915.1"/>
    <property type="molecule type" value="Genomic_DNA"/>
</dbReference>
<proteinExistence type="predicted"/>
<dbReference type="PRINTS" id="PR00947">
    <property type="entry name" value="CUTICLE"/>
</dbReference>
<evidence type="ECO:0000256" key="3">
    <source>
        <dbReference type="PROSITE-ProRule" id="PRU00497"/>
    </source>
</evidence>
<dbReference type="InterPro" id="IPR050468">
    <property type="entry name" value="Cuticle_Struct_Prot"/>
</dbReference>